<dbReference type="InterPro" id="IPR011037">
    <property type="entry name" value="Pyrv_Knase-like_insert_dom_sf"/>
</dbReference>
<dbReference type="GO" id="GO:0003824">
    <property type="term" value="F:catalytic activity"/>
    <property type="evidence" value="ECO:0007669"/>
    <property type="project" value="InterPro"/>
</dbReference>
<evidence type="ECO:0000259" key="1">
    <source>
        <dbReference type="PROSITE" id="PS51340"/>
    </source>
</evidence>
<keyword evidence="3" id="KW-1185">Reference proteome</keyword>
<gene>
    <name evidence="2" type="ORF">GCM10011489_20760</name>
</gene>
<dbReference type="GO" id="GO:0030151">
    <property type="term" value="F:molybdenum ion binding"/>
    <property type="evidence" value="ECO:0007669"/>
    <property type="project" value="InterPro"/>
</dbReference>
<dbReference type="PROSITE" id="PS51340">
    <property type="entry name" value="MOSC"/>
    <property type="match status" value="1"/>
</dbReference>
<proteinExistence type="predicted"/>
<dbReference type="EMBL" id="BMGC01000012">
    <property type="protein sequence ID" value="GGB32414.1"/>
    <property type="molecule type" value="Genomic_DNA"/>
</dbReference>
<accession>A0A916WT74</accession>
<dbReference type="PANTHER" id="PTHR30212">
    <property type="entry name" value="PROTEIN YIIM"/>
    <property type="match status" value="1"/>
</dbReference>
<feature type="domain" description="MOSC" evidence="1">
    <location>
        <begin position="37"/>
        <end position="172"/>
    </location>
</feature>
<dbReference type="GO" id="GO:0030170">
    <property type="term" value="F:pyridoxal phosphate binding"/>
    <property type="evidence" value="ECO:0007669"/>
    <property type="project" value="InterPro"/>
</dbReference>
<dbReference type="InterPro" id="IPR005302">
    <property type="entry name" value="MoCF_Sase_C"/>
</dbReference>
<protein>
    <submittedName>
        <fullName evidence="2">MOSC domain-containing protein</fullName>
    </submittedName>
</protein>
<dbReference type="InterPro" id="IPR052353">
    <property type="entry name" value="Benzoxazolinone_Detox_Enz"/>
</dbReference>
<dbReference type="Pfam" id="PF03473">
    <property type="entry name" value="MOSC"/>
    <property type="match status" value="1"/>
</dbReference>
<reference evidence="2" key="1">
    <citation type="journal article" date="2014" name="Int. J. Syst. Evol. Microbiol.">
        <title>Complete genome sequence of Corynebacterium casei LMG S-19264T (=DSM 44701T), isolated from a smear-ripened cheese.</title>
        <authorList>
            <consortium name="US DOE Joint Genome Institute (JGI-PGF)"/>
            <person name="Walter F."/>
            <person name="Albersmeier A."/>
            <person name="Kalinowski J."/>
            <person name="Ruckert C."/>
        </authorList>
    </citation>
    <scope>NUCLEOTIDE SEQUENCE</scope>
    <source>
        <strain evidence="2">CGMCC 1.12827</strain>
    </source>
</reference>
<dbReference type="PANTHER" id="PTHR30212:SF2">
    <property type="entry name" value="PROTEIN YIIM"/>
    <property type="match status" value="1"/>
</dbReference>
<dbReference type="Proteomes" id="UP000621454">
    <property type="component" value="Unassembled WGS sequence"/>
</dbReference>
<reference evidence="2" key="2">
    <citation type="submission" date="2020-09" db="EMBL/GenBank/DDBJ databases">
        <authorList>
            <person name="Sun Q."/>
            <person name="Zhou Y."/>
        </authorList>
    </citation>
    <scope>NUCLEOTIDE SEQUENCE</scope>
    <source>
        <strain evidence="2">CGMCC 1.12827</strain>
    </source>
</reference>
<dbReference type="Gene3D" id="2.40.33.20">
    <property type="entry name" value="PK beta-barrel domain-like"/>
    <property type="match status" value="1"/>
</dbReference>
<dbReference type="AlphaFoldDB" id="A0A916WT74"/>
<evidence type="ECO:0000313" key="2">
    <source>
        <dbReference type="EMBL" id="GGB32414.1"/>
    </source>
</evidence>
<dbReference type="SUPFAM" id="SSF50800">
    <property type="entry name" value="PK beta-barrel domain-like"/>
    <property type="match status" value="1"/>
</dbReference>
<evidence type="ECO:0000313" key="3">
    <source>
        <dbReference type="Proteomes" id="UP000621454"/>
    </source>
</evidence>
<organism evidence="2 3">
    <name type="scientific">Gordonia jinhuaensis</name>
    <dbReference type="NCBI Taxonomy" id="1517702"/>
    <lineage>
        <taxon>Bacteria</taxon>
        <taxon>Bacillati</taxon>
        <taxon>Actinomycetota</taxon>
        <taxon>Actinomycetes</taxon>
        <taxon>Mycobacteriales</taxon>
        <taxon>Gordoniaceae</taxon>
        <taxon>Gordonia</taxon>
    </lineage>
</organism>
<sequence>METTDRAPIATGRVLAVCAASTDVVLAGVGASGIDKRPLDGARRVEDLGLVDDHVVDHKHHGGIDQAVYAYSELEARRWADELGRELPPGWFGENLRIEGIETTDAIVGERWRVGDEVILEATIPRIPCRTFAEWAREAHWVKRFMDRADLGTYLLVRTPGSVAAGDRVEVISRPSHGVRVRDLATGTDPDKLRDLLAQGGLPAKVERDATKALRKSSM</sequence>
<name>A0A916WT74_9ACTN</name>
<comment type="caution">
    <text evidence="2">The sequence shown here is derived from an EMBL/GenBank/DDBJ whole genome shotgun (WGS) entry which is preliminary data.</text>
</comment>